<evidence type="ECO:0000313" key="2">
    <source>
        <dbReference type="EMBL" id="GAA0164544.1"/>
    </source>
</evidence>
<feature type="compositionally biased region" description="Polar residues" evidence="1">
    <location>
        <begin position="62"/>
        <end position="75"/>
    </location>
</feature>
<dbReference type="GO" id="GO:2000028">
    <property type="term" value="P:regulation of photoperiodism, flowering"/>
    <property type="evidence" value="ECO:0007669"/>
    <property type="project" value="InterPro"/>
</dbReference>
<dbReference type="AlphaFoldDB" id="A0AAV3QLD3"/>
<dbReference type="PANTHER" id="PTHR34281:SF24">
    <property type="entry name" value="PROTEIN EARLY FLOWERING 3-LIKE"/>
    <property type="match status" value="1"/>
</dbReference>
<dbReference type="EMBL" id="BAABME010005083">
    <property type="protein sequence ID" value="GAA0164544.1"/>
    <property type="molecule type" value="Genomic_DNA"/>
</dbReference>
<feature type="region of interest" description="Disordered" evidence="1">
    <location>
        <begin position="385"/>
        <end position="415"/>
    </location>
</feature>
<feature type="compositionally biased region" description="Polar residues" evidence="1">
    <location>
        <begin position="45"/>
        <end position="55"/>
    </location>
</feature>
<comment type="caution">
    <text evidence="2">The sequence shown here is derived from an EMBL/GenBank/DDBJ whole genome shotgun (WGS) entry which is preliminary data.</text>
</comment>
<feature type="region of interest" description="Disordered" evidence="1">
    <location>
        <begin position="45"/>
        <end position="77"/>
    </location>
</feature>
<name>A0AAV3QLD3_LITER</name>
<keyword evidence="3" id="KW-1185">Reference proteome</keyword>
<protein>
    <submittedName>
        <fullName evidence="2">Uncharacterized protein</fullName>
    </submittedName>
</protein>
<evidence type="ECO:0000256" key="1">
    <source>
        <dbReference type="SAM" id="MobiDB-lite"/>
    </source>
</evidence>
<dbReference type="Proteomes" id="UP001454036">
    <property type="component" value="Unassembled WGS sequence"/>
</dbReference>
<organism evidence="2 3">
    <name type="scientific">Lithospermum erythrorhizon</name>
    <name type="common">Purple gromwell</name>
    <name type="synonym">Lithospermum officinale var. erythrorhizon</name>
    <dbReference type="NCBI Taxonomy" id="34254"/>
    <lineage>
        <taxon>Eukaryota</taxon>
        <taxon>Viridiplantae</taxon>
        <taxon>Streptophyta</taxon>
        <taxon>Embryophyta</taxon>
        <taxon>Tracheophyta</taxon>
        <taxon>Spermatophyta</taxon>
        <taxon>Magnoliopsida</taxon>
        <taxon>eudicotyledons</taxon>
        <taxon>Gunneridae</taxon>
        <taxon>Pentapetalae</taxon>
        <taxon>asterids</taxon>
        <taxon>lamiids</taxon>
        <taxon>Boraginales</taxon>
        <taxon>Boraginaceae</taxon>
        <taxon>Boraginoideae</taxon>
        <taxon>Lithospermeae</taxon>
        <taxon>Lithospermum</taxon>
    </lineage>
</organism>
<feature type="region of interest" description="Disordered" evidence="1">
    <location>
        <begin position="91"/>
        <end position="120"/>
    </location>
</feature>
<sequence>MKGVKDEDKQFDPLFPRINISEAERGGPRAPPTNKMAHCELLTIPSSPTMTNGSMSMMPLSRPSTRTRITASSPPSHVDWHRKSLFSPFGGRNQVGVSPGYHESSLRHPSHTSDGVNNSTLMPPDFRSLVSMSYQSEVHWPPTSKYSMLQPLCFSNSRNLTVEGNREHVNNARLSSFAPLDRSSRKNMEKHDQPLSCTSSSVKLHTTVKKQPNLTSLGELKAVNAEWGCDLSQISEPHMETISSAQLSNENMCLDKLDTKLDTNSISHVLVNDKSDKLDTSAFMPDHAQKHEEVNGIVSQLQENHLNGPAYLLSTNRKTLPDAASGLLPGNESGKPKALSVLSISQKSDSLLDDEIRLHDYKSLQENKTTKYCVPVSSEISIRKRSASVMEGPSRSMEELEYKHTSSTNPTSMDKCHTDKDYGSEPGGPSNINNAMSDVSVEKSIPNYVVSPKDVVRAIGQERFWKARRTILHQQRILAAQLFDLHRLVKVQRMMAESPEMPFEGNFYIRKSSIKLSHSRELFPDTNEEAKAILQESNFKIKNEPEKASRKPLPLNTDKGLFTQQPIPIPCPGVLVVPPITTVTKSSLLLFHPPPGNQWLVPVRSPSEGVVYKPYTGPVPRTGGILSPVHDNIAPISLTGMGDQTFFNRAYSFPASNIQGLGNLSGHSALGHSNPQPYPMPAINAIECNQHLEGSKKNDSHDSKSSCPLENNTVATLSLFPTTPSHQPPFSSSASAQKIQVTKVVPRTRKLAFESAARIFQTIQEERKQLG</sequence>
<accession>A0AAV3QLD3</accession>
<reference evidence="2 3" key="1">
    <citation type="submission" date="2024-01" db="EMBL/GenBank/DDBJ databases">
        <title>The complete chloroplast genome sequence of Lithospermum erythrorhizon: insights into the phylogenetic relationship among Boraginaceae species and the maternal lineages of purple gromwells.</title>
        <authorList>
            <person name="Okada T."/>
            <person name="Watanabe K."/>
        </authorList>
    </citation>
    <scope>NUCLEOTIDE SEQUENCE [LARGE SCALE GENOMIC DNA]</scope>
</reference>
<dbReference type="InterPro" id="IPR039319">
    <property type="entry name" value="ELF3-like"/>
</dbReference>
<proteinExistence type="predicted"/>
<gene>
    <name evidence="2" type="ORF">LIER_20149</name>
</gene>
<dbReference type="PANTHER" id="PTHR34281">
    <property type="entry name" value="PROTEIN EARLY FLOWERING 3"/>
    <property type="match status" value="1"/>
</dbReference>
<evidence type="ECO:0000313" key="3">
    <source>
        <dbReference type="Proteomes" id="UP001454036"/>
    </source>
</evidence>